<dbReference type="Proteomes" id="UP000536835">
    <property type="component" value="Unassembled WGS sequence"/>
</dbReference>
<dbReference type="Gene3D" id="3.20.20.370">
    <property type="entry name" value="Glycoside hydrolase/deacetylase"/>
    <property type="match status" value="1"/>
</dbReference>
<keyword evidence="1" id="KW-0378">Hydrolase</keyword>
<dbReference type="SUPFAM" id="SSF88713">
    <property type="entry name" value="Glycoside hydrolase/deacetylase"/>
    <property type="match status" value="1"/>
</dbReference>
<dbReference type="EMBL" id="JABFCX010000001">
    <property type="protein sequence ID" value="NNU14765.1"/>
    <property type="molecule type" value="Genomic_DNA"/>
</dbReference>
<protein>
    <submittedName>
        <fullName evidence="1">5-oxoprolinase subunit PxpA</fullName>
        <ecNumber evidence="1">3.5.2.9</ecNumber>
    </submittedName>
</protein>
<dbReference type="Pfam" id="PF03746">
    <property type="entry name" value="LamB_YcsF"/>
    <property type="match status" value="1"/>
</dbReference>
<organism evidence="1 2">
    <name type="scientific">Parvularcula mediterranea</name>
    <dbReference type="NCBI Taxonomy" id="2732508"/>
    <lineage>
        <taxon>Bacteria</taxon>
        <taxon>Pseudomonadati</taxon>
        <taxon>Pseudomonadota</taxon>
        <taxon>Alphaproteobacteria</taxon>
        <taxon>Parvularculales</taxon>
        <taxon>Parvularculaceae</taxon>
        <taxon>Parvularcula</taxon>
    </lineage>
</organism>
<dbReference type="InterPro" id="IPR005501">
    <property type="entry name" value="LamB/YcsF/PxpA-like"/>
</dbReference>
<dbReference type="NCBIfam" id="NF003816">
    <property type="entry name" value="PRK05406.1-5"/>
    <property type="match status" value="1"/>
</dbReference>
<dbReference type="InterPro" id="IPR011330">
    <property type="entry name" value="Glyco_hydro/deAcase_b/a-brl"/>
</dbReference>
<dbReference type="PANTHER" id="PTHR30292">
    <property type="entry name" value="UNCHARACTERIZED PROTEIN YBGL-RELATED"/>
    <property type="match status" value="1"/>
</dbReference>
<comment type="caution">
    <text evidence="1">The sequence shown here is derived from an EMBL/GenBank/DDBJ whole genome shotgun (WGS) entry which is preliminary data.</text>
</comment>
<keyword evidence="2" id="KW-1185">Reference proteome</keyword>
<dbReference type="EC" id="3.5.2.9" evidence="1"/>
<dbReference type="NCBIfam" id="NF003814">
    <property type="entry name" value="PRK05406.1-3"/>
    <property type="match status" value="1"/>
</dbReference>
<dbReference type="RefSeq" id="WP_173195672.1">
    <property type="nucleotide sequence ID" value="NZ_JABFCX010000001.1"/>
</dbReference>
<reference evidence="1 2" key="1">
    <citation type="submission" date="2020-05" db="EMBL/GenBank/DDBJ databases">
        <title>Parvularcula mediterraneae sp. nov., isolated from polypropylene straw from shallow seawater of the seashore of Laganas in Zakynthos island, Greece.</title>
        <authorList>
            <person name="Szabo I."/>
            <person name="Al-Omari J."/>
            <person name="Rado J."/>
            <person name="Szerdahelyi G.S."/>
        </authorList>
    </citation>
    <scope>NUCLEOTIDE SEQUENCE [LARGE SCALE GENOMIC DNA]</scope>
    <source>
        <strain evidence="1 2">ZS-1/3</strain>
    </source>
</reference>
<dbReference type="GO" id="GO:0005975">
    <property type="term" value="P:carbohydrate metabolic process"/>
    <property type="evidence" value="ECO:0007669"/>
    <property type="project" value="InterPro"/>
</dbReference>
<gene>
    <name evidence="1" type="primary">pxpA</name>
    <name evidence="1" type="ORF">HK107_00320</name>
</gene>
<dbReference type="GO" id="GO:0017168">
    <property type="term" value="F:5-oxoprolinase (ATP-hydrolyzing) activity"/>
    <property type="evidence" value="ECO:0007669"/>
    <property type="project" value="UniProtKB-EC"/>
</dbReference>
<dbReference type="AlphaFoldDB" id="A0A7Y3W3H8"/>
<evidence type="ECO:0000313" key="1">
    <source>
        <dbReference type="EMBL" id="NNU14765.1"/>
    </source>
</evidence>
<proteinExistence type="predicted"/>
<sequence>MKIDLNADLGEGMPSDAAMMPYLSSCNIACGGHAGDEASMRAALRLAKAHGVSAGAHPSYPDHEHFGRKSMAMEAEELTRTLREQIDLLLALAKEEGVALTHVKPHGALYNDAAKDRTIADAVVAAVPEGLALVGLAGSAMKEAAKVRGLAFIREGFVDRRYTDEGFLQPRAEAGSVLDDADARIEQAVALARGDAVKTASGGGLVISAQTLCLHGDTPGAAEAARAIHEALTRAGFAIGSPYA</sequence>
<dbReference type="PANTHER" id="PTHR30292:SF0">
    <property type="entry name" value="5-OXOPROLINASE SUBUNIT A"/>
    <property type="match status" value="1"/>
</dbReference>
<accession>A0A7Y3W3H8</accession>
<dbReference type="CDD" id="cd10801">
    <property type="entry name" value="LamB_YcsF_like_1"/>
    <property type="match status" value="1"/>
</dbReference>
<name>A0A7Y3W3H8_9PROT</name>
<evidence type="ECO:0000313" key="2">
    <source>
        <dbReference type="Proteomes" id="UP000536835"/>
    </source>
</evidence>